<name>A0A4R3LK23_9HYPH</name>
<reference evidence="3 4" key="1">
    <citation type="submission" date="2019-03" db="EMBL/GenBank/DDBJ databases">
        <title>Genomic Encyclopedia of Type Strains, Phase IV (KMG-IV): sequencing the most valuable type-strain genomes for metagenomic binning, comparative biology and taxonomic classification.</title>
        <authorList>
            <person name="Goeker M."/>
        </authorList>
    </citation>
    <scope>NUCLEOTIDE SEQUENCE [LARGE SCALE GENOMIC DNA]</scope>
    <source>
        <strain evidence="3 4">DSM 9035</strain>
    </source>
</reference>
<organism evidence="3 4">
    <name type="scientific">Aquabacter spiritensis</name>
    <dbReference type="NCBI Taxonomy" id="933073"/>
    <lineage>
        <taxon>Bacteria</taxon>
        <taxon>Pseudomonadati</taxon>
        <taxon>Pseudomonadota</taxon>
        <taxon>Alphaproteobacteria</taxon>
        <taxon>Hyphomicrobiales</taxon>
        <taxon>Xanthobacteraceae</taxon>
        <taxon>Aquabacter</taxon>
    </lineage>
</organism>
<dbReference type="PANTHER" id="PTHR36919">
    <property type="entry name" value="BLR1215 PROTEIN"/>
    <property type="match status" value="1"/>
</dbReference>
<proteinExistence type="predicted"/>
<dbReference type="Pfam" id="PF09917">
    <property type="entry name" value="DUF2147"/>
    <property type="match status" value="1"/>
</dbReference>
<keyword evidence="1" id="KW-0732">Signal</keyword>
<evidence type="ECO:0000256" key="1">
    <source>
        <dbReference type="SAM" id="SignalP"/>
    </source>
</evidence>
<keyword evidence="4" id="KW-1185">Reference proteome</keyword>
<dbReference type="InterPro" id="IPR019223">
    <property type="entry name" value="DUF2147"/>
</dbReference>
<gene>
    <name evidence="3" type="ORF">EDC64_12143</name>
</gene>
<dbReference type="AlphaFoldDB" id="A0A4R3LK23"/>
<dbReference type="Proteomes" id="UP000294664">
    <property type="component" value="Unassembled WGS sequence"/>
</dbReference>
<feature type="chain" id="PRO_5020313975" evidence="1">
    <location>
        <begin position="21"/>
        <end position="138"/>
    </location>
</feature>
<evidence type="ECO:0000313" key="3">
    <source>
        <dbReference type="EMBL" id="TCT00622.1"/>
    </source>
</evidence>
<feature type="signal peptide" evidence="1">
    <location>
        <begin position="1"/>
        <end position="20"/>
    </location>
</feature>
<evidence type="ECO:0000313" key="4">
    <source>
        <dbReference type="Proteomes" id="UP000294664"/>
    </source>
</evidence>
<dbReference type="Gene3D" id="2.40.128.520">
    <property type="match status" value="1"/>
</dbReference>
<accession>A0A4R3LK23</accession>
<dbReference type="EMBL" id="SMAI01000021">
    <property type="protein sequence ID" value="TCT00622.1"/>
    <property type="molecule type" value="Genomic_DNA"/>
</dbReference>
<protein>
    <submittedName>
        <fullName evidence="3">Uncharacterized protein (DUF2147 family)</fullName>
    </submittedName>
</protein>
<dbReference type="OrthoDB" id="9811671at2"/>
<comment type="caution">
    <text evidence="3">The sequence shown here is derived from an EMBL/GenBank/DDBJ whole genome shotgun (WGS) entry which is preliminary data.</text>
</comment>
<dbReference type="RefSeq" id="WP_132035978.1">
    <property type="nucleotide sequence ID" value="NZ_SMAI01000021.1"/>
</dbReference>
<feature type="domain" description="DUF2147" evidence="2">
    <location>
        <begin position="25"/>
        <end position="136"/>
    </location>
</feature>
<dbReference type="PANTHER" id="PTHR36919:SF2">
    <property type="entry name" value="BLL6627 PROTEIN"/>
    <property type="match status" value="1"/>
</dbReference>
<sequence length="138" mass="14394">MRSALIAVATLAFLSAPALAADVTGTWLTPTDNGIVEIAPCGASVCGRLVSSDDIKANPALTDSRNSDASQRSRPLKGLLMLQGFTGSGGAWSGGKIYNPDDGKTYSATLTLEGDNTLKVRGCVVVPFCETQTWTRSK</sequence>
<evidence type="ECO:0000259" key="2">
    <source>
        <dbReference type="Pfam" id="PF09917"/>
    </source>
</evidence>